<keyword evidence="3" id="KW-1185">Reference proteome</keyword>
<accession>A0AAD3MI38</accession>
<evidence type="ECO:0000256" key="1">
    <source>
        <dbReference type="SAM" id="MobiDB-lite"/>
    </source>
</evidence>
<protein>
    <submittedName>
        <fullName evidence="2">Uncharacterized protein</fullName>
    </submittedName>
</protein>
<sequence>MAKKFFSRKCDCHQGQASTHLIQSQPDEVQPQPEPRVSTSSSSPAEAAYENVDPSQPSWISGPGEELGPMSSQTVDTVYSVLQATNVAASLGKSDTRRQEASTSQSVISEAEHPMQIDTVYSVLQKPKNLKSQHHQEVGQDFQRR</sequence>
<comment type="caution">
    <text evidence="2">The sequence shown here is derived from an EMBL/GenBank/DDBJ whole genome shotgun (WGS) entry which is preliminary data.</text>
</comment>
<reference evidence="2" key="1">
    <citation type="submission" date="2022-08" db="EMBL/GenBank/DDBJ databases">
        <title>Genome sequencing of akame (Lates japonicus).</title>
        <authorList>
            <person name="Hashiguchi Y."/>
            <person name="Takahashi H."/>
        </authorList>
    </citation>
    <scope>NUCLEOTIDE SEQUENCE</scope>
    <source>
        <strain evidence="2">Kochi</strain>
    </source>
</reference>
<evidence type="ECO:0000313" key="2">
    <source>
        <dbReference type="EMBL" id="GLD53886.1"/>
    </source>
</evidence>
<proteinExistence type="predicted"/>
<dbReference type="AlphaFoldDB" id="A0AAD3MI38"/>
<feature type="compositionally biased region" description="Basic and acidic residues" evidence="1">
    <location>
        <begin position="134"/>
        <end position="145"/>
    </location>
</feature>
<dbReference type="EMBL" id="BRZM01000018">
    <property type="protein sequence ID" value="GLD53886.1"/>
    <property type="molecule type" value="Genomic_DNA"/>
</dbReference>
<gene>
    <name evidence="2" type="ORF">AKAME5_000657900</name>
</gene>
<feature type="region of interest" description="Disordered" evidence="1">
    <location>
        <begin position="89"/>
        <end position="145"/>
    </location>
</feature>
<evidence type="ECO:0000313" key="3">
    <source>
        <dbReference type="Proteomes" id="UP001279410"/>
    </source>
</evidence>
<name>A0AAD3MI38_LATJO</name>
<organism evidence="2 3">
    <name type="scientific">Lates japonicus</name>
    <name type="common">Japanese lates</name>
    <dbReference type="NCBI Taxonomy" id="270547"/>
    <lineage>
        <taxon>Eukaryota</taxon>
        <taxon>Metazoa</taxon>
        <taxon>Chordata</taxon>
        <taxon>Craniata</taxon>
        <taxon>Vertebrata</taxon>
        <taxon>Euteleostomi</taxon>
        <taxon>Actinopterygii</taxon>
        <taxon>Neopterygii</taxon>
        <taxon>Teleostei</taxon>
        <taxon>Neoteleostei</taxon>
        <taxon>Acanthomorphata</taxon>
        <taxon>Carangaria</taxon>
        <taxon>Carangaria incertae sedis</taxon>
        <taxon>Centropomidae</taxon>
        <taxon>Lates</taxon>
    </lineage>
</organism>
<feature type="region of interest" description="Disordered" evidence="1">
    <location>
        <begin position="1"/>
        <end position="72"/>
    </location>
</feature>
<dbReference type="Proteomes" id="UP001279410">
    <property type="component" value="Unassembled WGS sequence"/>
</dbReference>
<feature type="compositionally biased region" description="Polar residues" evidence="1">
    <location>
        <begin position="15"/>
        <end position="27"/>
    </location>
</feature>